<proteinExistence type="predicted"/>
<feature type="compositionally biased region" description="Low complexity" evidence="1">
    <location>
        <begin position="76"/>
        <end position="85"/>
    </location>
</feature>
<feature type="compositionally biased region" description="Basic and acidic residues" evidence="1">
    <location>
        <begin position="350"/>
        <end position="361"/>
    </location>
</feature>
<dbReference type="GO" id="GO:0003677">
    <property type="term" value="F:DNA binding"/>
    <property type="evidence" value="ECO:0007669"/>
    <property type="project" value="InterPro"/>
</dbReference>
<comment type="caution">
    <text evidence="3">The sequence shown here is derived from an EMBL/GenBank/DDBJ whole genome shotgun (WGS) entry which is preliminary data.</text>
</comment>
<dbReference type="OrthoDB" id="49455at2759"/>
<evidence type="ECO:0000259" key="2">
    <source>
        <dbReference type="PROSITE" id="PS50982"/>
    </source>
</evidence>
<gene>
    <name evidence="3" type="ORF">IV203_024107</name>
</gene>
<feature type="compositionally biased region" description="Low complexity" evidence="1">
    <location>
        <begin position="281"/>
        <end position="292"/>
    </location>
</feature>
<dbReference type="Pfam" id="PF01429">
    <property type="entry name" value="MBD"/>
    <property type="match status" value="1"/>
</dbReference>
<dbReference type="PROSITE" id="PS50982">
    <property type="entry name" value="MBD"/>
    <property type="match status" value="1"/>
</dbReference>
<feature type="compositionally biased region" description="Polar residues" evidence="1">
    <location>
        <begin position="364"/>
        <end position="376"/>
    </location>
</feature>
<reference evidence="3" key="2">
    <citation type="submission" date="2021-04" db="EMBL/GenBank/DDBJ databases">
        <authorList>
            <person name="Podell S."/>
        </authorList>
    </citation>
    <scope>NUCLEOTIDE SEQUENCE</scope>
    <source>
        <strain evidence="3">Hildebrandi</strain>
    </source>
</reference>
<organism evidence="3 4">
    <name type="scientific">Nitzschia inconspicua</name>
    <dbReference type="NCBI Taxonomy" id="303405"/>
    <lineage>
        <taxon>Eukaryota</taxon>
        <taxon>Sar</taxon>
        <taxon>Stramenopiles</taxon>
        <taxon>Ochrophyta</taxon>
        <taxon>Bacillariophyta</taxon>
        <taxon>Bacillariophyceae</taxon>
        <taxon>Bacillariophycidae</taxon>
        <taxon>Bacillariales</taxon>
        <taxon>Bacillariaceae</taxon>
        <taxon>Nitzschia</taxon>
    </lineage>
</organism>
<dbReference type="InterPro" id="IPR001739">
    <property type="entry name" value="Methyl_CpG_DNA-bd"/>
</dbReference>
<keyword evidence="4" id="KW-1185">Reference proteome</keyword>
<dbReference type="EMBL" id="JAGRRH010000027">
    <property type="protein sequence ID" value="KAG7340564.1"/>
    <property type="molecule type" value="Genomic_DNA"/>
</dbReference>
<dbReference type="Proteomes" id="UP000693970">
    <property type="component" value="Unassembled WGS sequence"/>
</dbReference>
<feature type="domain" description="MBD" evidence="2">
    <location>
        <begin position="420"/>
        <end position="493"/>
    </location>
</feature>
<reference evidence="3" key="1">
    <citation type="journal article" date="2021" name="Sci. Rep.">
        <title>Diploid genomic architecture of Nitzschia inconspicua, an elite biomass production diatom.</title>
        <authorList>
            <person name="Oliver A."/>
            <person name="Podell S."/>
            <person name="Pinowska A."/>
            <person name="Traller J.C."/>
            <person name="Smith S.R."/>
            <person name="McClure R."/>
            <person name="Beliaev A."/>
            <person name="Bohutskyi P."/>
            <person name="Hill E.A."/>
            <person name="Rabines A."/>
            <person name="Zheng H."/>
            <person name="Allen L.Z."/>
            <person name="Kuo A."/>
            <person name="Grigoriev I.V."/>
            <person name="Allen A.E."/>
            <person name="Hazlebeck D."/>
            <person name="Allen E.E."/>
        </authorList>
    </citation>
    <scope>NUCLEOTIDE SEQUENCE</scope>
    <source>
        <strain evidence="3">Hildebrandi</strain>
    </source>
</reference>
<evidence type="ECO:0000313" key="3">
    <source>
        <dbReference type="EMBL" id="KAG7340564.1"/>
    </source>
</evidence>
<evidence type="ECO:0000313" key="4">
    <source>
        <dbReference type="Proteomes" id="UP000693970"/>
    </source>
</evidence>
<feature type="region of interest" description="Disordered" evidence="1">
    <location>
        <begin position="281"/>
        <end position="302"/>
    </location>
</feature>
<protein>
    <submittedName>
        <fullName evidence="3">Methyl-CpG binding domain containing protein</fullName>
    </submittedName>
</protein>
<accession>A0A9K3KB51</accession>
<feature type="region of interest" description="Disordered" evidence="1">
    <location>
        <begin position="24"/>
        <end position="100"/>
    </location>
</feature>
<feature type="compositionally biased region" description="Polar residues" evidence="1">
    <location>
        <begin position="394"/>
        <end position="412"/>
    </location>
</feature>
<feature type="compositionally biased region" description="Low complexity" evidence="1">
    <location>
        <begin position="29"/>
        <end position="41"/>
    </location>
</feature>
<dbReference type="AlphaFoldDB" id="A0A9K3KB51"/>
<sequence length="493" mass="54054">MATLSKQPPKSGQVTLVSLDDNINQRQQPTSSPLPLSLHPPNINLTPQHPSSLAATTTATTSTTTDSRVYVKDGTSENSNQSNNSTDCESSHLEQPAIFDSSPVVALNDVEEEGRASKRMCLRENEGDPVLNRIQQQALSSCPGMNKKNDGMGGETIRLTLDTNTNPLSEPSAHVDGAGDVAASASASTVVTDTATPASMATAETCTAISLPEPTTTSSSISTLDFVNQRIAKLFRVRSTNRKHNGHVHKLFFGTVISHYPVPTEQQQEQQHIKVMADTAENNNNNATEKTNPSIDSPTDRTADECEWQVRFDDGDQAIFGSDALKRARSLYEENRCYDRRKMLSVRSDNASHDNDGKNDDTDLQGSDLQEKTPNPLSGAEKHGKQKKRAKGTSKANNTANTSAGSSKTTRLPPQMVWEGTPDECIDGGWPTGWIKRLYERKGGASKGHMDRYWYTPKHRYKLRSMVEVGRFMTALQQCNGDEEAAWKLFKGR</sequence>
<feature type="compositionally biased region" description="Low complexity" evidence="1">
    <location>
        <begin position="51"/>
        <end position="65"/>
    </location>
</feature>
<name>A0A9K3KB51_9STRA</name>
<feature type="region of interest" description="Disordered" evidence="1">
    <location>
        <begin position="348"/>
        <end position="417"/>
    </location>
</feature>
<evidence type="ECO:0000256" key="1">
    <source>
        <dbReference type="SAM" id="MobiDB-lite"/>
    </source>
</evidence>